<organism evidence="1 2">
    <name type="scientific">Galbibacter pacificus</name>
    <dbReference type="NCBI Taxonomy" id="2996052"/>
    <lineage>
        <taxon>Bacteria</taxon>
        <taxon>Pseudomonadati</taxon>
        <taxon>Bacteroidota</taxon>
        <taxon>Flavobacteriia</taxon>
        <taxon>Flavobacteriales</taxon>
        <taxon>Flavobacteriaceae</taxon>
        <taxon>Galbibacter</taxon>
    </lineage>
</organism>
<dbReference type="EMBL" id="JAPMUA010000002">
    <property type="protein sequence ID" value="MDG3585480.1"/>
    <property type="molecule type" value="Genomic_DNA"/>
</dbReference>
<name>A0ABT6FQD5_9FLAO</name>
<reference evidence="1" key="1">
    <citation type="submission" date="2022-11" db="EMBL/GenBank/DDBJ databases">
        <title>High-quality draft genome sequence of Galbibacter sp. strain CMA-7.</title>
        <authorList>
            <person name="Wei L."/>
            <person name="Dong C."/>
            <person name="Shao Z."/>
        </authorList>
    </citation>
    <scope>NUCLEOTIDE SEQUENCE</scope>
    <source>
        <strain evidence="1">CMA-7</strain>
    </source>
</reference>
<gene>
    <name evidence="1" type="ORF">OSR52_06320</name>
</gene>
<comment type="caution">
    <text evidence="1">The sequence shown here is derived from an EMBL/GenBank/DDBJ whole genome shotgun (WGS) entry which is preliminary data.</text>
</comment>
<proteinExistence type="predicted"/>
<keyword evidence="2" id="KW-1185">Reference proteome</keyword>
<dbReference type="Proteomes" id="UP001153642">
    <property type="component" value="Unassembled WGS sequence"/>
</dbReference>
<evidence type="ECO:0000313" key="2">
    <source>
        <dbReference type="Proteomes" id="UP001153642"/>
    </source>
</evidence>
<dbReference type="RefSeq" id="WP_277899254.1">
    <property type="nucleotide sequence ID" value="NZ_JAPMUA010000002.1"/>
</dbReference>
<accession>A0ABT6FQD5</accession>
<protein>
    <submittedName>
        <fullName evidence="1">Uncharacterized protein</fullName>
    </submittedName>
</protein>
<evidence type="ECO:0000313" key="1">
    <source>
        <dbReference type="EMBL" id="MDG3585480.1"/>
    </source>
</evidence>
<sequence>MKQTTIYIENERLDLFKDENIVINSSVQNINDISKVFTDYSQSFTVPASQNNNRIFRHYYNASIVNGFDARVKRTAKIEISSIPFKEGKIRLEGVTVKNGKPESYKITFFGNLVSLTDLFGDDILKDVDFSQYNHLYNADTLRIAFDNDDYGGVTNTGIFFKALVYTAISPKRRFLYNANAGDTTDTETVLNIASQPIKIQDVTLAMRVRDIFNKIETVYGIDFSDELINGTGIFYNLYMTLGNSKDGVVLRSANDVKLTSSSTTQYHQQVDYDGAHEGQSYISHFTKVTPSAGYENVTYTITARDITNNISTSKTITGNGSHGTGIDWEDVPTIPYERDIEFYINADAPFQFTAETWITLERYIEVMPPNLTRSYTTTKLNDVDQTSITVRAIISDNMPDMKVKDFVTGIINAFNLVVIPTSDTSYYVDTLNNWYADGNEYDITKYVSIENVDISNQEYLNEINFEYEEPKTFLQQQFKTQNNRYYGNLQHIVTDGSGEKVDGQEYSIKLPFEQMIYERLYDADSSDLTNFQYGYKVDEEEEPTDAKPILFFNTETRLGDYTIQIDNGSGGTTEVNECNVPYIYERRYSNFSSNQSLTFGIETDTYTGYLFEKTLYNNYYEDYITDIFSAQRRLYKYTAKLPEYLLTKLQLNDKVIISGTRYIINNMEINLTTNITQLELLNDIY</sequence>